<dbReference type="PANTHER" id="PTHR47985">
    <property type="entry name" value="OS07G0668900 PROTEIN"/>
    <property type="match status" value="1"/>
</dbReference>
<dbReference type="Gene3D" id="3.30.200.20">
    <property type="entry name" value="Phosphorylase Kinase, domain 1"/>
    <property type="match status" value="1"/>
</dbReference>
<accession>A0AA89AJI2</accession>
<keyword evidence="3" id="KW-1003">Cell membrane</keyword>
<dbReference type="InterPro" id="IPR011009">
    <property type="entry name" value="Kinase-like_dom_sf"/>
</dbReference>
<dbReference type="PANTHER" id="PTHR47985:SF3">
    <property type="entry name" value="SERINE_THREONINE-PROTEIN KINASE PBL21-RELATED"/>
    <property type="match status" value="1"/>
</dbReference>
<evidence type="ECO:0000256" key="8">
    <source>
        <dbReference type="ARBA" id="ARBA00022840"/>
    </source>
</evidence>
<evidence type="ECO:0000256" key="6">
    <source>
        <dbReference type="ARBA" id="ARBA00022741"/>
    </source>
</evidence>
<evidence type="ECO:0000256" key="3">
    <source>
        <dbReference type="ARBA" id="ARBA00022475"/>
    </source>
</evidence>
<dbReference type="PROSITE" id="PS50011">
    <property type="entry name" value="PROTEIN_KINASE_DOM"/>
    <property type="match status" value="1"/>
</dbReference>
<dbReference type="Proteomes" id="UP001188597">
    <property type="component" value="Unassembled WGS sequence"/>
</dbReference>
<dbReference type="PIRSF" id="PIRSF000654">
    <property type="entry name" value="Integrin-linked_kinase"/>
    <property type="match status" value="1"/>
</dbReference>
<gene>
    <name evidence="14" type="ORF">RJ639_015715</name>
</gene>
<dbReference type="SMART" id="SM00220">
    <property type="entry name" value="S_TKc"/>
    <property type="match status" value="1"/>
</dbReference>
<evidence type="ECO:0000313" key="14">
    <source>
        <dbReference type="EMBL" id="KAK3006179.1"/>
    </source>
</evidence>
<dbReference type="Pfam" id="PF00069">
    <property type="entry name" value="Pkinase"/>
    <property type="match status" value="1"/>
</dbReference>
<dbReference type="EMBL" id="JAVXUP010002027">
    <property type="protein sequence ID" value="KAK3006179.1"/>
    <property type="molecule type" value="Genomic_DNA"/>
</dbReference>
<dbReference type="CDD" id="cd14066">
    <property type="entry name" value="STKc_IRAK"/>
    <property type="match status" value="1"/>
</dbReference>
<keyword evidence="9" id="KW-0472">Membrane</keyword>
<dbReference type="FunFam" id="3.30.200.20:FF:000415">
    <property type="entry name" value="receptor-like serine/threonine-protein kinase NCRK"/>
    <property type="match status" value="1"/>
</dbReference>
<evidence type="ECO:0000259" key="13">
    <source>
        <dbReference type="PROSITE" id="PS50011"/>
    </source>
</evidence>
<keyword evidence="7" id="KW-0418">Kinase</keyword>
<evidence type="ECO:0000256" key="1">
    <source>
        <dbReference type="ARBA" id="ARBA00004193"/>
    </source>
</evidence>
<feature type="binding site" evidence="11">
    <location>
        <position position="74"/>
    </location>
    <ligand>
        <name>ATP</name>
        <dbReference type="ChEBI" id="CHEBI:30616"/>
    </ligand>
</feature>
<keyword evidence="10" id="KW-0449">Lipoprotein</keyword>
<dbReference type="PROSITE" id="PS00108">
    <property type="entry name" value="PROTEIN_KINASE_ST"/>
    <property type="match status" value="1"/>
</dbReference>
<reference evidence="14" key="1">
    <citation type="submission" date="2022-12" db="EMBL/GenBank/DDBJ databases">
        <title>Draft genome assemblies for two species of Escallonia (Escalloniales).</title>
        <authorList>
            <person name="Chanderbali A."/>
            <person name="Dervinis C."/>
            <person name="Anghel I."/>
            <person name="Soltis D."/>
            <person name="Soltis P."/>
            <person name="Zapata F."/>
        </authorList>
    </citation>
    <scope>NUCLEOTIDE SEQUENCE</scope>
    <source>
        <strain evidence="14">UCBG64.0493</strain>
        <tissue evidence="14">Leaf</tissue>
    </source>
</reference>
<comment type="caution">
    <text evidence="14">The sequence shown here is derived from an EMBL/GenBank/DDBJ whole genome shotgun (WGS) entry which is preliminary data.</text>
</comment>
<evidence type="ECO:0000256" key="10">
    <source>
        <dbReference type="ARBA" id="ARBA00023288"/>
    </source>
</evidence>
<proteinExistence type="inferred from homology"/>
<protein>
    <recommendedName>
        <fullName evidence="13">Protein kinase domain-containing protein</fullName>
    </recommendedName>
</protein>
<evidence type="ECO:0000256" key="5">
    <source>
        <dbReference type="ARBA" id="ARBA00022679"/>
    </source>
</evidence>
<keyword evidence="5" id="KW-0808">Transferase</keyword>
<evidence type="ECO:0000256" key="7">
    <source>
        <dbReference type="ARBA" id="ARBA00022777"/>
    </source>
</evidence>
<evidence type="ECO:0000256" key="12">
    <source>
        <dbReference type="RuleBase" id="RU000304"/>
    </source>
</evidence>
<dbReference type="GO" id="GO:0004674">
    <property type="term" value="F:protein serine/threonine kinase activity"/>
    <property type="evidence" value="ECO:0007669"/>
    <property type="project" value="UniProtKB-KW"/>
</dbReference>
<dbReference type="GO" id="GO:0005524">
    <property type="term" value="F:ATP binding"/>
    <property type="evidence" value="ECO:0007669"/>
    <property type="project" value="UniProtKB-UniRule"/>
</dbReference>
<dbReference type="GO" id="GO:0005886">
    <property type="term" value="C:plasma membrane"/>
    <property type="evidence" value="ECO:0007669"/>
    <property type="project" value="UniProtKB-SubCell"/>
</dbReference>
<keyword evidence="4 12" id="KW-0723">Serine/threonine-protein kinase</keyword>
<dbReference type="SUPFAM" id="SSF56112">
    <property type="entry name" value="Protein kinase-like (PK-like)"/>
    <property type="match status" value="1"/>
</dbReference>
<keyword evidence="6 11" id="KW-0547">Nucleotide-binding</keyword>
<keyword evidence="15" id="KW-1185">Reference proteome</keyword>
<dbReference type="InterPro" id="IPR000719">
    <property type="entry name" value="Prot_kinase_dom"/>
</dbReference>
<comment type="subcellular location">
    <subcellularLocation>
        <location evidence="1">Cell membrane</location>
        <topology evidence="1">Lipid-anchor</topology>
    </subcellularLocation>
</comment>
<dbReference type="InterPro" id="IPR008271">
    <property type="entry name" value="Ser/Thr_kinase_AS"/>
</dbReference>
<evidence type="ECO:0000256" key="9">
    <source>
        <dbReference type="ARBA" id="ARBA00023136"/>
    </source>
</evidence>
<evidence type="ECO:0000256" key="2">
    <source>
        <dbReference type="ARBA" id="ARBA00008684"/>
    </source>
</evidence>
<keyword evidence="8 11" id="KW-0067">ATP-binding</keyword>
<dbReference type="Gene3D" id="1.10.510.10">
    <property type="entry name" value="Transferase(Phosphotransferase) domain 1"/>
    <property type="match status" value="1"/>
</dbReference>
<feature type="domain" description="Protein kinase" evidence="13">
    <location>
        <begin position="46"/>
        <end position="322"/>
    </location>
</feature>
<evidence type="ECO:0000256" key="4">
    <source>
        <dbReference type="ARBA" id="ARBA00022527"/>
    </source>
</evidence>
<sequence length="327" mass="36359">MGCFRGSGRKGRDLGVFIMSEKGRESMSQKERRFTFLELSKATQNFREGNLLGRGGFGSVYKGRLQSGQVVAVKILNIDGHQGKMEFIMEVLLLGVLHHPNVVNLVGFCNDGDQRLLVYDYMKMGSLEDCLFDVEPDQKPLDWSTRLKIAEGAARGLKYLHCEASPTVIHSDLKSSNILLDRDFNAKLSDFGLAKVGPVGDNTHCSTKVMGTCGYCAPEYQMSGKLSYKSDIYSFGVVLLELITGRRAIDETKKPGEHSLVVWSRPFLKDLSRFVQLADPLLQGRFQVHSLKYAVAVTGMCLQEEAQFRPSIQDVVEALKYIASLAS</sequence>
<comment type="similarity">
    <text evidence="2">Belongs to the protein kinase superfamily. Ser/Thr protein kinase family.</text>
</comment>
<evidence type="ECO:0000256" key="11">
    <source>
        <dbReference type="PROSITE-ProRule" id="PRU10141"/>
    </source>
</evidence>
<dbReference type="InterPro" id="IPR017441">
    <property type="entry name" value="Protein_kinase_ATP_BS"/>
</dbReference>
<dbReference type="AlphaFoldDB" id="A0AA89AJI2"/>
<dbReference type="PROSITE" id="PS00107">
    <property type="entry name" value="PROTEIN_KINASE_ATP"/>
    <property type="match status" value="1"/>
</dbReference>
<organism evidence="14 15">
    <name type="scientific">Escallonia herrerae</name>
    <dbReference type="NCBI Taxonomy" id="1293975"/>
    <lineage>
        <taxon>Eukaryota</taxon>
        <taxon>Viridiplantae</taxon>
        <taxon>Streptophyta</taxon>
        <taxon>Embryophyta</taxon>
        <taxon>Tracheophyta</taxon>
        <taxon>Spermatophyta</taxon>
        <taxon>Magnoliopsida</taxon>
        <taxon>eudicotyledons</taxon>
        <taxon>Gunneridae</taxon>
        <taxon>Pentapetalae</taxon>
        <taxon>asterids</taxon>
        <taxon>campanulids</taxon>
        <taxon>Escalloniales</taxon>
        <taxon>Escalloniaceae</taxon>
        <taxon>Escallonia</taxon>
    </lineage>
</organism>
<evidence type="ECO:0000313" key="15">
    <source>
        <dbReference type="Proteomes" id="UP001188597"/>
    </source>
</evidence>
<dbReference type="FunFam" id="1.10.510.10:FF:000032">
    <property type="entry name" value="Serine/threonine-protein kinase PBS1"/>
    <property type="match status" value="1"/>
</dbReference>
<name>A0AA89AJI2_9ASTE</name>